<keyword evidence="2" id="KW-1185">Reference proteome</keyword>
<sequence length="56" mass="6373">MTNVTDREESKPLIICPECKTGLINGDHSKLDVIFCYALFELKKEALRRKLGGYTN</sequence>
<organism evidence="1 2">
    <name type="scientific">Nitrososphaeria virus YSH_922147</name>
    <dbReference type="NCBI Taxonomy" id="3071323"/>
    <lineage>
        <taxon>Viruses</taxon>
        <taxon>Duplodnaviria</taxon>
        <taxon>Heunggongvirae</taxon>
        <taxon>Uroviricota</taxon>
        <taxon>Caudoviricetes</taxon>
        <taxon>Juravirales</taxon>
        <taxon>Yangangviridae</taxon>
        <taxon>Mathaucavirus</taxon>
        <taxon>Mathaucavirus yangshanense</taxon>
    </lineage>
</organism>
<name>A0A976YDZ9_9CAUD</name>
<dbReference type="EMBL" id="ON649701">
    <property type="protein sequence ID" value="UVF62453.1"/>
    <property type="molecule type" value="Genomic_DNA"/>
</dbReference>
<evidence type="ECO:0000313" key="2">
    <source>
        <dbReference type="Proteomes" id="UP001156973"/>
    </source>
</evidence>
<dbReference type="Proteomes" id="UP001156973">
    <property type="component" value="Segment"/>
</dbReference>
<evidence type="ECO:0000313" key="1">
    <source>
        <dbReference type="EMBL" id="UVF62453.1"/>
    </source>
</evidence>
<reference evidence="1 2" key="1">
    <citation type="submission" date="2022-05" db="EMBL/GenBank/DDBJ databases">
        <title>Diverse viruses of marine archaea discovered using metagenomics.</title>
        <authorList>
            <person name="Zhou Y."/>
        </authorList>
    </citation>
    <scope>NUCLEOTIDE SEQUENCE [LARGE SCALE GENOMIC DNA]</scope>
    <source>
        <strain evidence="1">YSH_922147</strain>
    </source>
</reference>
<protein>
    <submittedName>
        <fullName evidence="1">Uncharacterized protein</fullName>
    </submittedName>
</protein>
<proteinExistence type="predicted"/>
<accession>A0A976YDZ9</accession>
<dbReference type="KEGG" id="vg:80545004"/>